<evidence type="ECO:0000313" key="3">
    <source>
        <dbReference type="EMBL" id="KAJ8317641.1"/>
    </source>
</evidence>
<dbReference type="Gene3D" id="3.40.50.300">
    <property type="entry name" value="P-loop containing nucleotide triphosphate hydrolases"/>
    <property type="match status" value="1"/>
</dbReference>
<keyword evidence="4" id="KW-1185">Reference proteome</keyword>
<protein>
    <recommendedName>
        <fullName evidence="5">L-seryl-tRNA(Sec) kinase</fullName>
    </recommendedName>
</protein>
<evidence type="ECO:0000256" key="1">
    <source>
        <dbReference type="ARBA" id="ARBA00022741"/>
    </source>
</evidence>
<dbReference type="InterPro" id="IPR052648">
    <property type="entry name" value="Ser-tRNA(Sec)_kinase"/>
</dbReference>
<organism evidence="3 4">
    <name type="scientific">Tegillarca granosa</name>
    <name type="common">Malaysian cockle</name>
    <name type="synonym">Anadara granosa</name>
    <dbReference type="NCBI Taxonomy" id="220873"/>
    <lineage>
        <taxon>Eukaryota</taxon>
        <taxon>Metazoa</taxon>
        <taxon>Spiralia</taxon>
        <taxon>Lophotrochozoa</taxon>
        <taxon>Mollusca</taxon>
        <taxon>Bivalvia</taxon>
        <taxon>Autobranchia</taxon>
        <taxon>Pteriomorphia</taxon>
        <taxon>Arcoida</taxon>
        <taxon>Arcoidea</taxon>
        <taxon>Arcidae</taxon>
        <taxon>Tegillarca</taxon>
    </lineage>
</organism>
<evidence type="ECO:0000256" key="2">
    <source>
        <dbReference type="ARBA" id="ARBA00022840"/>
    </source>
</evidence>
<dbReference type="SUPFAM" id="SSF52540">
    <property type="entry name" value="P-loop containing nucleoside triphosphate hydrolases"/>
    <property type="match status" value="1"/>
</dbReference>
<dbReference type="InterPro" id="IPR027417">
    <property type="entry name" value="P-loop_NTPase"/>
</dbReference>
<accession>A0ABQ9FLN7</accession>
<dbReference type="Proteomes" id="UP001217089">
    <property type="component" value="Unassembled WGS sequence"/>
</dbReference>
<keyword evidence="1" id="KW-0547">Nucleotide-binding</keyword>
<dbReference type="PANTHER" id="PTHR20873">
    <property type="entry name" value="L-SERYL-TRNA(SEC) KINASE"/>
    <property type="match status" value="1"/>
</dbReference>
<comment type="caution">
    <text evidence="3">The sequence shown here is derived from an EMBL/GenBank/DDBJ whole genome shotgun (WGS) entry which is preliminary data.</text>
</comment>
<evidence type="ECO:0000313" key="4">
    <source>
        <dbReference type="Proteomes" id="UP001217089"/>
    </source>
</evidence>
<dbReference type="InterPro" id="IPR013641">
    <property type="entry name" value="KTI12/PSTK"/>
</dbReference>
<evidence type="ECO:0008006" key="5">
    <source>
        <dbReference type="Google" id="ProtNLM"/>
    </source>
</evidence>
<reference evidence="3 4" key="1">
    <citation type="submission" date="2022-12" db="EMBL/GenBank/DDBJ databases">
        <title>Chromosome-level genome of Tegillarca granosa.</title>
        <authorList>
            <person name="Kim J."/>
        </authorList>
    </citation>
    <scope>NUCLEOTIDE SEQUENCE [LARGE SCALE GENOMIC DNA]</scope>
    <source>
        <strain evidence="3">Teg-2019</strain>
        <tissue evidence="3">Adductor muscle</tissue>
    </source>
</reference>
<name>A0ABQ9FLN7_TEGGR</name>
<keyword evidence="2" id="KW-0067">ATP-binding</keyword>
<gene>
    <name evidence="3" type="ORF">KUTeg_005545</name>
</gene>
<dbReference type="EMBL" id="JARBDR010000246">
    <property type="protein sequence ID" value="KAJ8317641.1"/>
    <property type="molecule type" value="Genomic_DNA"/>
</dbReference>
<dbReference type="PANTHER" id="PTHR20873:SF0">
    <property type="entry name" value="L-SERYL-TRNA(SEC) KINASE"/>
    <property type="match status" value="1"/>
</dbReference>
<dbReference type="Pfam" id="PF08433">
    <property type="entry name" value="KTI12"/>
    <property type="match status" value="1"/>
</dbReference>
<sequence length="402" mass="46203">MALVKLQRPSGTLKLQWFQVSECVNSVTGIFKDCDIFVWTRFANSSAVSPSCLCSTVPASGKSTLAERLSDQKHCVATDCSECKVSNLDFFVISYDELIPEEEEKKLVLPSTTQQSSDWKLKRNMILHCVDAFLLSITSNEKEILKPVDMDQELWDRFSKILSSQLNSNENSNSAMVIIIDDNMYYSSMRYCYYQLARKCNDEVNNPIMQCDTIGFCQIYVKCSLETALDQNTRRDNRHVDRDVIVGMDQKMEPPDPINNKWEQFSLVVENKTADFQMIAKLIQSAMMEPVQQVEEEDMEVKKESRQICSSNLVHQADQILRQLVSQKMVTEKDENIEKDQLKKLSTRCNEARTSILNGLRSGEILVTIEMEITDSSKHKNSLFYEFMKESFHQHLSDYGVT</sequence>
<proteinExistence type="predicted"/>